<protein>
    <submittedName>
        <fullName evidence="1">Uncharacterized protein</fullName>
    </submittedName>
</protein>
<reference evidence="1 2" key="1">
    <citation type="journal article" date="2015" name="Genome Announc.">
        <title>Expanding the biotechnology potential of lactobacilli through comparative genomics of 213 strains and associated genera.</title>
        <authorList>
            <person name="Sun Z."/>
            <person name="Harris H.M."/>
            <person name="McCann A."/>
            <person name="Guo C."/>
            <person name="Argimon S."/>
            <person name="Zhang W."/>
            <person name="Yang X."/>
            <person name="Jeffery I.B."/>
            <person name="Cooney J.C."/>
            <person name="Kagawa T.F."/>
            <person name="Liu W."/>
            <person name="Song Y."/>
            <person name="Salvetti E."/>
            <person name="Wrobel A."/>
            <person name="Rasinkangas P."/>
            <person name="Parkhill J."/>
            <person name="Rea M.C."/>
            <person name="O'Sullivan O."/>
            <person name="Ritari J."/>
            <person name="Douillard F.P."/>
            <person name="Paul Ross R."/>
            <person name="Yang R."/>
            <person name="Briner A.E."/>
            <person name="Felis G.E."/>
            <person name="de Vos W.M."/>
            <person name="Barrangou R."/>
            <person name="Klaenhammer T.R."/>
            <person name="Caufield P.W."/>
            <person name="Cui Y."/>
            <person name="Zhang H."/>
            <person name="O'Toole P.W."/>
        </authorList>
    </citation>
    <scope>NUCLEOTIDE SEQUENCE [LARGE SCALE GENOMIC DNA]</scope>
    <source>
        <strain evidence="1 2">DSM 18527</strain>
    </source>
</reference>
<dbReference type="PATRIC" id="fig|1423734.3.peg.1714"/>
<evidence type="ECO:0000313" key="1">
    <source>
        <dbReference type="EMBL" id="KRM30560.1"/>
    </source>
</evidence>
<gene>
    <name evidence="1" type="ORF">FC83_GL001695</name>
</gene>
<organism evidence="1 2">
    <name type="scientific">Agrilactobacillus composti DSM 18527 = JCM 14202</name>
    <dbReference type="NCBI Taxonomy" id="1423734"/>
    <lineage>
        <taxon>Bacteria</taxon>
        <taxon>Bacillati</taxon>
        <taxon>Bacillota</taxon>
        <taxon>Bacilli</taxon>
        <taxon>Lactobacillales</taxon>
        <taxon>Lactobacillaceae</taxon>
        <taxon>Agrilactobacillus</taxon>
    </lineage>
</organism>
<keyword evidence="2" id="KW-1185">Reference proteome</keyword>
<comment type="caution">
    <text evidence="1">The sequence shown here is derived from an EMBL/GenBank/DDBJ whole genome shotgun (WGS) entry which is preliminary data.</text>
</comment>
<proteinExistence type="predicted"/>
<name>A0A0R1XK53_9LACO</name>
<accession>A0A0R1XK53</accession>
<dbReference type="Proteomes" id="UP000051236">
    <property type="component" value="Unassembled WGS sequence"/>
</dbReference>
<dbReference type="AlphaFoldDB" id="A0A0R1XK53"/>
<evidence type="ECO:0000313" key="2">
    <source>
        <dbReference type="Proteomes" id="UP000051236"/>
    </source>
</evidence>
<dbReference type="EMBL" id="AZGA01000088">
    <property type="protein sequence ID" value="KRM30560.1"/>
    <property type="molecule type" value="Genomic_DNA"/>
</dbReference>
<sequence length="174" mass="19268">MFIASAVVATGLGMIASNPSSVKADTVTEAIIHGGDQPLMRGYSWLEHLRNLPDGSRWRVFRAIIGPDGTEWFDLGDDQLVQASGAWLNDYYSIPVVNMVEFQNDPRKIAVIMSDEPATLWTGYGQNRVASGRTMPVGSAWLVTTTKTAMGKLWYQIGPNQYLLSDDVLRNFKL</sequence>